<dbReference type="PROSITE" id="PS51167">
    <property type="entry name" value="CHORISMATE_MUT_1"/>
    <property type="match status" value="1"/>
</dbReference>
<dbReference type="GO" id="GO:0004106">
    <property type="term" value="F:chorismate mutase activity"/>
    <property type="evidence" value="ECO:0007669"/>
    <property type="project" value="UniProtKB-UniRule"/>
</dbReference>
<evidence type="ECO:0000256" key="3">
    <source>
        <dbReference type="PROSITE-ProRule" id="PRU00514"/>
    </source>
</evidence>
<dbReference type="EC" id="5.4.99.5" evidence="1 3"/>
<evidence type="ECO:0000256" key="2">
    <source>
        <dbReference type="PIRSR" id="PIRSR005965-1"/>
    </source>
</evidence>
<proteinExistence type="predicted"/>
<dbReference type="PANTHER" id="PTHR21164">
    <property type="entry name" value="CHORISMATE MUTASE"/>
    <property type="match status" value="1"/>
</dbReference>
<name>A0A8J2ZQE9_9BACI</name>
<dbReference type="Pfam" id="PF07736">
    <property type="entry name" value="CM_1"/>
    <property type="match status" value="1"/>
</dbReference>
<accession>A0A8J2ZQE9</accession>
<dbReference type="PANTHER" id="PTHR21164:SF0">
    <property type="entry name" value="CHORISMATE MUTASE AROH"/>
    <property type="match status" value="1"/>
</dbReference>
<gene>
    <name evidence="4" type="primary">aroH</name>
    <name evidence="4" type="ORF">GCM10010978_02170</name>
</gene>
<dbReference type="NCBIfam" id="TIGR01796">
    <property type="entry name" value="CM_mono_aroH"/>
    <property type="match status" value="1"/>
</dbReference>
<dbReference type="CDD" id="cd02185">
    <property type="entry name" value="AroH"/>
    <property type="match status" value="1"/>
</dbReference>
<dbReference type="Proteomes" id="UP000602050">
    <property type="component" value="Unassembled WGS sequence"/>
</dbReference>
<evidence type="ECO:0000256" key="1">
    <source>
        <dbReference type="NCBIfam" id="TIGR01796"/>
    </source>
</evidence>
<reference evidence="4" key="1">
    <citation type="journal article" date="2014" name="Int. J. Syst. Evol. Microbiol.">
        <title>Complete genome sequence of Corynebacterium casei LMG S-19264T (=DSM 44701T), isolated from a smear-ripened cheese.</title>
        <authorList>
            <consortium name="US DOE Joint Genome Institute (JGI-PGF)"/>
            <person name="Walter F."/>
            <person name="Albersmeier A."/>
            <person name="Kalinowski J."/>
            <person name="Ruckert C."/>
        </authorList>
    </citation>
    <scope>NUCLEOTIDE SEQUENCE</scope>
    <source>
        <strain evidence="4">CGMCC 1.12360</strain>
    </source>
</reference>
<feature type="binding site" evidence="2">
    <location>
        <position position="6"/>
    </location>
    <ligand>
        <name>prephenate</name>
        <dbReference type="ChEBI" id="CHEBI:29934"/>
    </ligand>
</feature>
<dbReference type="RefSeq" id="WP_188390518.1">
    <property type="nucleotide sequence ID" value="NZ_BMEV01000003.1"/>
</dbReference>
<organism evidence="4 5">
    <name type="scientific">Compostibacillus humi</name>
    <dbReference type="NCBI Taxonomy" id="1245525"/>
    <lineage>
        <taxon>Bacteria</taxon>
        <taxon>Bacillati</taxon>
        <taxon>Bacillota</taxon>
        <taxon>Bacilli</taxon>
        <taxon>Bacillales</taxon>
        <taxon>Bacillaceae</taxon>
        <taxon>Compostibacillus</taxon>
    </lineage>
</organism>
<keyword evidence="3" id="KW-0413">Isomerase</keyword>
<sequence>MTRGIRGATTVPENDKDLIIAYTKELLEKMIAENDIHPSNVSHIFISATKDINAAFPAQALRKIEGWKYVPVMCMAEMDVPNSLSKCIRIMMVVDTERKQEEINHVFLHDAVQLRPDLVKGD</sequence>
<comment type="caution">
    <text evidence="4">The sequence shown here is derived from an EMBL/GenBank/DDBJ whole genome shotgun (WGS) entry which is preliminary data.</text>
</comment>
<dbReference type="InterPro" id="IPR008243">
    <property type="entry name" value="Chorismate_mutase_AroH"/>
</dbReference>
<dbReference type="PIRSF" id="PIRSF005965">
    <property type="entry name" value="Chor_mut_AroH"/>
    <property type="match status" value="1"/>
</dbReference>
<protein>
    <recommendedName>
        <fullName evidence="1 3">chorismate mutase</fullName>
        <ecNumber evidence="1 3">5.4.99.5</ecNumber>
    </recommendedName>
</protein>
<dbReference type="GO" id="GO:0009073">
    <property type="term" value="P:aromatic amino acid family biosynthetic process"/>
    <property type="evidence" value="ECO:0007669"/>
    <property type="project" value="UniProtKB-UniRule"/>
</dbReference>
<feature type="binding site" evidence="2">
    <location>
        <position position="89"/>
    </location>
    <ligand>
        <name>prephenate</name>
        <dbReference type="ChEBI" id="CHEBI:29934"/>
    </ligand>
</feature>
<dbReference type="GO" id="GO:0046417">
    <property type="term" value="P:chorismate metabolic process"/>
    <property type="evidence" value="ECO:0007669"/>
    <property type="project" value="TreeGrafter"/>
</dbReference>
<dbReference type="UniPathway" id="UPA00120">
    <property type="reaction ID" value="UER00203"/>
</dbReference>
<keyword evidence="2 3" id="KW-0028">Amino-acid biosynthesis</keyword>
<keyword evidence="5" id="KW-1185">Reference proteome</keyword>
<dbReference type="Gene3D" id="3.30.1330.40">
    <property type="entry name" value="RutC-like"/>
    <property type="match status" value="1"/>
</dbReference>
<keyword evidence="2 3" id="KW-0057">Aromatic amino acid biosynthesis</keyword>
<dbReference type="EMBL" id="BMEV01000003">
    <property type="protein sequence ID" value="GGH68806.1"/>
    <property type="molecule type" value="Genomic_DNA"/>
</dbReference>
<comment type="catalytic activity">
    <reaction evidence="3">
        <text>chorismate = prephenate</text>
        <dbReference type="Rhea" id="RHEA:13897"/>
        <dbReference type="ChEBI" id="CHEBI:29748"/>
        <dbReference type="ChEBI" id="CHEBI:29934"/>
        <dbReference type="EC" id="5.4.99.5"/>
    </reaction>
</comment>
<evidence type="ECO:0000313" key="4">
    <source>
        <dbReference type="EMBL" id="GGH68806.1"/>
    </source>
</evidence>
<dbReference type="SUPFAM" id="SSF55298">
    <property type="entry name" value="YjgF-like"/>
    <property type="match status" value="1"/>
</dbReference>
<dbReference type="GO" id="GO:0008652">
    <property type="term" value="P:amino acid biosynthetic process"/>
    <property type="evidence" value="ECO:0007669"/>
    <property type="project" value="UniProtKB-UniRule"/>
</dbReference>
<dbReference type="InterPro" id="IPR035959">
    <property type="entry name" value="RutC-like_sf"/>
</dbReference>
<reference evidence="4" key="2">
    <citation type="submission" date="2020-09" db="EMBL/GenBank/DDBJ databases">
        <authorList>
            <person name="Sun Q."/>
            <person name="Zhou Y."/>
        </authorList>
    </citation>
    <scope>NUCLEOTIDE SEQUENCE</scope>
    <source>
        <strain evidence="4">CGMCC 1.12360</strain>
    </source>
</reference>
<evidence type="ECO:0000313" key="5">
    <source>
        <dbReference type="Proteomes" id="UP000602050"/>
    </source>
</evidence>
<dbReference type="AlphaFoldDB" id="A0A8J2ZQE9"/>